<sequence>HEVFRIGPRLRVRPPRDCEGGRMIEQQTRGEQLAALRKIKIESAKHRGRTVSGAICKTVLRVIDDRAGQEGCFASQATIAEEVGCSVATVSRAVAVLTSMDLITIERPNPYSSNHHRINWTAVFQCVAGCQDGDGTMPTQTWPDAKSDLAPCHATLGTEPRPSWPEAMGNAPSIADSFAPTNRPDQWAEVVDEMFRWGLKSAAVAVDAGRQSGWSTGYVRELFIEAGGNREAQRWEPGQLANWLTGKTPPPFDEHEAAQRAADRIDGPAKRDANELRESVRRDGLSRGVAEFIIEGLTFRKLAAAGLDRFATDAEKAAAVRLDELDRERSEKPSHTVNARSGSAPNAINEPQNRERATASHTGRQRQDAANHSHARTQNRGLFQRIPSSNRGTRAFDRKRAELAESLAIGGTQP</sequence>
<evidence type="ECO:0000313" key="3">
    <source>
        <dbReference type="Proteomes" id="UP000225740"/>
    </source>
</evidence>
<gene>
    <name evidence="2" type="ORF">CEE69_24855</name>
</gene>
<evidence type="ECO:0008006" key="4">
    <source>
        <dbReference type="Google" id="ProtNLM"/>
    </source>
</evidence>
<accession>A0A2G1W1E4</accession>
<keyword evidence="3" id="KW-1185">Reference proteome</keyword>
<feature type="compositionally biased region" description="Polar residues" evidence="1">
    <location>
        <begin position="376"/>
        <end position="392"/>
    </location>
</feature>
<feature type="non-terminal residue" evidence="2">
    <location>
        <position position="1"/>
    </location>
</feature>
<comment type="caution">
    <text evidence="2">The sequence shown here is derived from an EMBL/GenBank/DDBJ whole genome shotgun (WGS) entry which is preliminary data.</text>
</comment>
<organism evidence="2 3">
    <name type="scientific">Rhodopirellula bahusiensis</name>
    <dbReference type="NCBI Taxonomy" id="2014065"/>
    <lineage>
        <taxon>Bacteria</taxon>
        <taxon>Pseudomonadati</taxon>
        <taxon>Planctomycetota</taxon>
        <taxon>Planctomycetia</taxon>
        <taxon>Pirellulales</taxon>
        <taxon>Pirellulaceae</taxon>
        <taxon>Rhodopirellula</taxon>
    </lineage>
</organism>
<dbReference type="RefSeq" id="WP_233215618.1">
    <property type="nucleotide sequence ID" value="NZ_NIZW01000025.1"/>
</dbReference>
<proteinExistence type="predicted"/>
<dbReference type="EMBL" id="NIZW01000025">
    <property type="protein sequence ID" value="PHQ32519.1"/>
    <property type="molecule type" value="Genomic_DNA"/>
</dbReference>
<feature type="region of interest" description="Disordered" evidence="1">
    <location>
        <begin position="326"/>
        <end position="396"/>
    </location>
</feature>
<dbReference type="GeneID" id="90611159"/>
<dbReference type="Pfam" id="PF13730">
    <property type="entry name" value="HTH_36"/>
    <property type="match status" value="1"/>
</dbReference>
<name>A0A2G1W1E4_9BACT</name>
<protein>
    <recommendedName>
        <fullName evidence="4">Helix-turn-helix domain-containing protein</fullName>
    </recommendedName>
</protein>
<reference evidence="2 3" key="1">
    <citation type="submission" date="2017-06" db="EMBL/GenBank/DDBJ databases">
        <title>Description of Rhodopirellula bahusiensis sp. nov.</title>
        <authorList>
            <person name="Kizina J."/>
            <person name="Harder J."/>
        </authorList>
    </citation>
    <scope>NUCLEOTIDE SEQUENCE [LARGE SCALE GENOMIC DNA]</scope>
    <source>
        <strain evidence="2 3">SWK21</strain>
    </source>
</reference>
<evidence type="ECO:0000313" key="2">
    <source>
        <dbReference type="EMBL" id="PHQ32519.1"/>
    </source>
</evidence>
<dbReference type="AlphaFoldDB" id="A0A2G1W1E4"/>
<dbReference type="Proteomes" id="UP000225740">
    <property type="component" value="Unassembled WGS sequence"/>
</dbReference>
<evidence type="ECO:0000256" key="1">
    <source>
        <dbReference type="SAM" id="MobiDB-lite"/>
    </source>
</evidence>
<feature type="compositionally biased region" description="Polar residues" evidence="1">
    <location>
        <begin position="335"/>
        <end position="351"/>
    </location>
</feature>